<dbReference type="Proteomes" id="UP000290759">
    <property type="component" value="Unassembled WGS sequence"/>
</dbReference>
<name>A0A4Q2U2C5_9HYPH</name>
<accession>A0A4Q2U2C5</accession>
<dbReference type="AlphaFoldDB" id="A0A4Q2U2C5"/>
<evidence type="ECO:0000313" key="2">
    <source>
        <dbReference type="Proteomes" id="UP000290759"/>
    </source>
</evidence>
<comment type="caution">
    <text evidence="1">The sequence shown here is derived from an EMBL/GenBank/DDBJ whole genome shotgun (WGS) entry which is preliminary data.</text>
</comment>
<organism evidence="1 2">
    <name type="scientific">Lichenibacterium minor</name>
    <dbReference type="NCBI Taxonomy" id="2316528"/>
    <lineage>
        <taxon>Bacteria</taxon>
        <taxon>Pseudomonadati</taxon>
        <taxon>Pseudomonadota</taxon>
        <taxon>Alphaproteobacteria</taxon>
        <taxon>Hyphomicrobiales</taxon>
        <taxon>Lichenihabitantaceae</taxon>
        <taxon>Lichenibacterium</taxon>
    </lineage>
</organism>
<reference evidence="1 2" key="1">
    <citation type="submission" date="2018-12" db="EMBL/GenBank/DDBJ databases">
        <authorList>
            <person name="Grouzdev D.S."/>
            <person name="Krutkina M.S."/>
        </authorList>
    </citation>
    <scope>NUCLEOTIDE SEQUENCE [LARGE SCALE GENOMIC DNA]</scope>
    <source>
        <strain evidence="1 2">RmlP026</strain>
    </source>
</reference>
<protein>
    <submittedName>
        <fullName evidence="1">Uncharacterized protein</fullName>
    </submittedName>
</protein>
<dbReference type="RefSeq" id="WP_129230105.1">
    <property type="nucleotide sequence ID" value="NZ_QYBB01000104.1"/>
</dbReference>
<gene>
    <name evidence="1" type="ORF">D3273_27195</name>
</gene>
<reference evidence="1 2" key="2">
    <citation type="submission" date="2019-02" db="EMBL/GenBank/DDBJ databases">
        <title>'Lichenibacterium ramalinii' gen. nov. sp. nov., 'Lichenibacterium minor' gen. nov. sp. nov.</title>
        <authorList>
            <person name="Pankratov T."/>
        </authorList>
    </citation>
    <scope>NUCLEOTIDE SEQUENCE [LARGE SCALE GENOMIC DNA]</scope>
    <source>
        <strain evidence="1 2">RmlP026</strain>
    </source>
</reference>
<evidence type="ECO:0000313" key="1">
    <source>
        <dbReference type="EMBL" id="RYC28835.1"/>
    </source>
</evidence>
<keyword evidence="2" id="KW-1185">Reference proteome</keyword>
<proteinExistence type="predicted"/>
<dbReference type="EMBL" id="QYBB01000104">
    <property type="protein sequence ID" value="RYC28835.1"/>
    <property type="molecule type" value="Genomic_DNA"/>
</dbReference>
<sequence length="72" mass="7685">MLRPRKTIDPKAARTRLDEIGAAVRREAESAEADPFDEAIVAAVLGAAEAMKAEAAALSEVEDHLGKLVRKS</sequence>